<protein>
    <submittedName>
        <fullName evidence="2">Methyltransferase</fullName>
    </submittedName>
</protein>
<dbReference type="EMBL" id="VNKQ01000003">
    <property type="protein sequence ID" value="KAG0652168.1"/>
    <property type="molecule type" value="Genomic_DNA"/>
</dbReference>
<evidence type="ECO:0000256" key="1">
    <source>
        <dbReference type="SAM" id="MobiDB-lite"/>
    </source>
</evidence>
<keyword evidence="2" id="KW-0808">Transferase</keyword>
<feature type="compositionally biased region" description="Pro residues" evidence="1">
    <location>
        <begin position="1"/>
        <end position="10"/>
    </location>
</feature>
<keyword evidence="2" id="KW-0489">Methyltransferase</keyword>
<proteinExistence type="predicted"/>
<dbReference type="AlphaFoldDB" id="A0A9P7AZX5"/>
<dbReference type="PANTHER" id="PTHR43591">
    <property type="entry name" value="METHYLTRANSFERASE"/>
    <property type="match status" value="1"/>
</dbReference>
<evidence type="ECO:0000313" key="2">
    <source>
        <dbReference type="EMBL" id="KAG0652168.1"/>
    </source>
</evidence>
<dbReference type="GO" id="GO:0032259">
    <property type="term" value="P:methylation"/>
    <property type="evidence" value="ECO:0007669"/>
    <property type="project" value="UniProtKB-KW"/>
</dbReference>
<dbReference type="Proteomes" id="UP000785200">
    <property type="component" value="Unassembled WGS sequence"/>
</dbReference>
<dbReference type="CDD" id="cd02440">
    <property type="entry name" value="AdoMet_MTases"/>
    <property type="match status" value="1"/>
</dbReference>
<keyword evidence="3" id="KW-1185">Reference proteome</keyword>
<dbReference type="PANTHER" id="PTHR43591:SF31">
    <property type="entry name" value="LAEA-LIKE, PUTATIVE (AFU_ORTHOLOGUE AFUA_8G01930)-RELATED"/>
    <property type="match status" value="1"/>
</dbReference>
<dbReference type="OrthoDB" id="2013972at2759"/>
<dbReference type="Gene3D" id="3.40.50.150">
    <property type="entry name" value="Vaccinia Virus protein VP39"/>
    <property type="match status" value="1"/>
</dbReference>
<feature type="compositionally biased region" description="Acidic residues" evidence="1">
    <location>
        <begin position="35"/>
        <end position="45"/>
    </location>
</feature>
<organism evidence="2 3">
    <name type="scientific">Hyphodiscus hymeniophilus</name>
    <dbReference type="NCBI Taxonomy" id="353542"/>
    <lineage>
        <taxon>Eukaryota</taxon>
        <taxon>Fungi</taxon>
        <taxon>Dikarya</taxon>
        <taxon>Ascomycota</taxon>
        <taxon>Pezizomycotina</taxon>
        <taxon>Leotiomycetes</taxon>
        <taxon>Helotiales</taxon>
        <taxon>Hyphodiscaceae</taxon>
        <taxon>Hyphodiscus</taxon>
    </lineage>
</organism>
<comment type="caution">
    <text evidence="2">The sequence shown here is derived from an EMBL/GenBank/DDBJ whole genome shotgun (WGS) entry which is preliminary data.</text>
</comment>
<dbReference type="InterPro" id="IPR029063">
    <property type="entry name" value="SAM-dependent_MTases_sf"/>
</dbReference>
<accession>A0A9P7AZX5</accession>
<gene>
    <name evidence="2" type="ORF">D0Z07_0858</name>
</gene>
<dbReference type="Pfam" id="PF13489">
    <property type="entry name" value="Methyltransf_23"/>
    <property type="match status" value="1"/>
</dbReference>
<reference evidence="2" key="1">
    <citation type="submission" date="2019-07" db="EMBL/GenBank/DDBJ databases">
        <title>Hyphodiscus hymeniophilus genome sequencing and assembly.</title>
        <authorList>
            <person name="Kramer G."/>
            <person name="Nodwell J."/>
        </authorList>
    </citation>
    <scope>NUCLEOTIDE SEQUENCE</scope>
    <source>
        <strain evidence="2">ATCC 34498</strain>
    </source>
</reference>
<dbReference type="SUPFAM" id="SSF53335">
    <property type="entry name" value="S-adenosyl-L-methionine-dependent methyltransferases"/>
    <property type="match status" value="1"/>
</dbReference>
<feature type="region of interest" description="Disordered" evidence="1">
    <location>
        <begin position="1"/>
        <end position="54"/>
    </location>
</feature>
<sequence>MSSAPEPPVVGSPVRGPAAVSPPVDGHDAFIEPDTATEDGTDDADSALGDMRGADSTASLGSSIMNFRIEHGRTYHAYKEGNLQHHLFTLSLDGALGLAPPNEKGSKLNRVLDVGTGTGIWAIDFADEHPEAEVIGVDLSPTQPTFIPQNLSFEIDDLEEPWTFSKPFSYIHSRMMMVSFYNWKKFFDQSLTHLEPGGYLELQDLKFPFLSDDGTLTPDHALYQWSEFMIEASTKAGKPINFSAQFEQLMKDAGFVNVKAKALKWPSNGWPKNKKEKTLGLWQGENLAYGIEGFSLALFTRILGWTKEEVDVFLMKVKSDIKDRSVHSYLPIYIIYGQKPE</sequence>
<evidence type="ECO:0000313" key="3">
    <source>
        <dbReference type="Proteomes" id="UP000785200"/>
    </source>
</evidence>
<dbReference type="GO" id="GO:0008168">
    <property type="term" value="F:methyltransferase activity"/>
    <property type="evidence" value="ECO:0007669"/>
    <property type="project" value="UniProtKB-KW"/>
</dbReference>
<name>A0A9P7AZX5_9HELO</name>